<gene>
    <name evidence="8" type="ORF">TVAG_094940</name>
</gene>
<dbReference type="PROSITE" id="PS00108">
    <property type="entry name" value="PROTEIN_KINASE_ST"/>
    <property type="match status" value="1"/>
</dbReference>
<accession>A2FZD7</accession>
<dbReference type="InterPro" id="IPR008271">
    <property type="entry name" value="Ser/Thr_kinase_AS"/>
</dbReference>
<evidence type="ECO:0000256" key="5">
    <source>
        <dbReference type="PROSITE-ProRule" id="PRU10141"/>
    </source>
</evidence>
<keyword evidence="3 8" id="KW-0418">Kinase</keyword>
<dbReference type="GO" id="GO:0004674">
    <property type="term" value="F:protein serine/threonine kinase activity"/>
    <property type="evidence" value="ECO:0000318"/>
    <property type="project" value="GO_Central"/>
</dbReference>
<dbReference type="STRING" id="5722.A2FZD7"/>
<dbReference type="InParanoid" id="A2FZD7"/>
<dbReference type="Pfam" id="PF00069">
    <property type="entry name" value="Pkinase"/>
    <property type="match status" value="1"/>
</dbReference>
<name>A2FZD7_TRIV3</name>
<evidence type="ECO:0000256" key="3">
    <source>
        <dbReference type="ARBA" id="ARBA00022777"/>
    </source>
</evidence>
<dbReference type="eggNOG" id="KOG0583">
    <property type="taxonomic scope" value="Eukaryota"/>
</dbReference>
<dbReference type="SMR" id="A2FZD7"/>
<dbReference type="VEuPathDB" id="TrichDB:TVAG_094940"/>
<dbReference type="GO" id="GO:0051726">
    <property type="term" value="P:regulation of cell cycle"/>
    <property type="evidence" value="ECO:0000318"/>
    <property type="project" value="GO_Central"/>
</dbReference>
<sequence>MNPQVNASTDGQMIPFTVGKYQVIRQIGKGGFATVVLAVDPKTNQNVAIKIFDRQFIVKGGYMKYLENELRLCSRLNHPNIVKILDVVYDERSIMIVMEYLSNGDLQSLIMNGYHFSIPEQIRISLEILQGLNYLHKRGISHRDIKPENIMFDQNFHAKIIDFGFSKESSMMLKTYCGTPFYMSPEVIQTDCYNGIKSDIWAFGITIHVIAVKLYPFECQNEIEFMKLMQHNKLRISIIPKGIIGDICEKSLKMDPNSRSSAEQLIEMLENYLATSTILNNSGVHQLKQETLLPSLPVRKHSPSSVRVKILNSRVFKKTKFNINVKVRVTNKSTPNL</sequence>
<proteinExistence type="inferred from homology"/>
<dbReference type="OMA" id="YDERSIM"/>
<evidence type="ECO:0000256" key="1">
    <source>
        <dbReference type="ARBA" id="ARBA00022679"/>
    </source>
</evidence>
<dbReference type="InterPro" id="IPR045269">
    <property type="entry name" value="Atg1-like"/>
</dbReference>
<dbReference type="SMART" id="SM00220">
    <property type="entry name" value="S_TKc"/>
    <property type="match status" value="1"/>
</dbReference>
<dbReference type="FunFam" id="1.10.510.10:FF:000578">
    <property type="entry name" value="CAMK family protein kinase"/>
    <property type="match status" value="1"/>
</dbReference>
<keyword evidence="1" id="KW-0808">Transferase</keyword>
<dbReference type="Proteomes" id="UP000001542">
    <property type="component" value="Unassembled WGS sequence"/>
</dbReference>
<dbReference type="KEGG" id="tva:4747402"/>
<dbReference type="PANTHER" id="PTHR24348">
    <property type="entry name" value="SERINE/THREONINE-PROTEIN KINASE UNC-51-RELATED"/>
    <property type="match status" value="1"/>
</dbReference>
<evidence type="ECO:0000256" key="2">
    <source>
        <dbReference type="ARBA" id="ARBA00022741"/>
    </source>
</evidence>
<dbReference type="CDD" id="cd14014">
    <property type="entry name" value="STKc_PknB_like"/>
    <property type="match status" value="1"/>
</dbReference>
<dbReference type="InterPro" id="IPR000719">
    <property type="entry name" value="Prot_kinase_dom"/>
</dbReference>
<keyword evidence="2 5" id="KW-0547">Nucleotide-binding</keyword>
<comment type="similarity">
    <text evidence="6">Belongs to the protein kinase superfamily.</text>
</comment>
<feature type="binding site" evidence="5">
    <location>
        <position position="59"/>
    </location>
    <ligand>
        <name>ATP</name>
        <dbReference type="ChEBI" id="CHEBI:30616"/>
    </ligand>
</feature>
<keyword evidence="6" id="KW-0723">Serine/threonine-protein kinase</keyword>
<dbReference type="InterPro" id="IPR017441">
    <property type="entry name" value="Protein_kinase_ATP_BS"/>
</dbReference>
<evidence type="ECO:0000256" key="4">
    <source>
        <dbReference type="ARBA" id="ARBA00022840"/>
    </source>
</evidence>
<dbReference type="GO" id="GO:0010506">
    <property type="term" value="P:regulation of autophagy"/>
    <property type="evidence" value="ECO:0007669"/>
    <property type="project" value="InterPro"/>
</dbReference>
<reference evidence="8" key="1">
    <citation type="submission" date="2006-10" db="EMBL/GenBank/DDBJ databases">
        <authorList>
            <person name="Amadeo P."/>
            <person name="Zhao Q."/>
            <person name="Wortman J."/>
            <person name="Fraser-Liggett C."/>
            <person name="Carlton J."/>
        </authorList>
    </citation>
    <scope>NUCLEOTIDE SEQUENCE</scope>
    <source>
        <strain evidence="8">G3</strain>
    </source>
</reference>
<dbReference type="InterPro" id="IPR011009">
    <property type="entry name" value="Kinase-like_dom_sf"/>
</dbReference>
<keyword evidence="9" id="KW-1185">Reference proteome</keyword>
<evidence type="ECO:0000256" key="6">
    <source>
        <dbReference type="RuleBase" id="RU000304"/>
    </source>
</evidence>
<dbReference type="OrthoDB" id="449424at2759"/>
<keyword evidence="4 5" id="KW-0067">ATP-binding</keyword>
<protein>
    <submittedName>
        <fullName evidence="8">CAMK family protein kinase</fullName>
    </submittedName>
</protein>
<evidence type="ECO:0000313" key="8">
    <source>
        <dbReference type="EMBL" id="EAX89729.1"/>
    </source>
</evidence>
<dbReference type="AlphaFoldDB" id="A2FZD7"/>
<dbReference type="PANTHER" id="PTHR24348:SF22">
    <property type="entry name" value="NON-SPECIFIC SERINE_THREONINE PROTEIN KINASE"/>
    <property type="match status" value="1"/>
</dbReference>
<dbReference type="FunFam" id="3.30.200.20:FF:000042">
    <property type="entry name" value="Aurora kinase A"/>
    <property type="match status" value="1"/>
</dbReference>
<evidence type="ECO:0000313" key="9">
    <source>
        <dbReference type="Proteomes" id="UP000001542"/>
    </source>
</evidence>
<dbReference type="EMBL" id="DS114172">
    <property type="protein sequence ID" value="EAX89729.1"/>
    <property type="molecule type" value="Genomic_DNA"/>
</dbReference>
<dbReference type="VEuPathDB" id="TrichDB:TVAGG3_0724090"/>
<dbReference type="SUPFAM" id="SSF56112">
    <property type="entry name" value="Protein kinase-like (PK-like)"/>
    <property type="match status" value="1"/>
</dbReference>
<evidence type="ECO:0000259" key="7">
    <source>
        <dbReference type="PROSITE" id="PS50011"/>
    </source>
</evidence>
<reference evidence="8" key="2">
    <citation type="journal article" date="2007" name="Science">
        <title>Draft genome sequence of the sexually transmitted pathogen Trichomonas vaginalis.</title>
        <authorList>
            <person name="Carlton J.M."/>
            <person name="Hirt R.P."/>
            <person name="Silva J.C."/>
            <person name="Delcher A.L."/>
            <person name="Schatz M."/>
            <person name="Zhao Q."/>
            <person name="Wortman J.R."/>
            <person name="Bidwell S.L."/>
            <person name="Alsmark U.C.M."/>
            <person name="Besteiro S."/>
            <person name="Sicheritz-Ponten T."/>
            <person name="Noel C.J."/>
            <person name="Dacks J.B."/>
            <person name="Foster P.G."/>
            <person name="Simillion C."/>
            <person name="Van de Peer Y."/>
            <person name="Miranda-Saavedra D."/>
            <person name="Barton G.J."/>
            <person name="Westrop G.D."/>
            <person name="Mueller S."/>
            <person name="Dessi D."/>
            <person name="Fiori P.L."/>
            <person name="Ren Q."/>
            <person name="Paulsen I."/>
            <person name="Zhang H."/>
            <person name="Bastida-Corcuera F.D."/>
            <person name="Simoes-Barbosa A."/>
            <person name="Brown M.T."/>
            <person name="Hayes R.D."/>
            <person name="Mukherjee M."/>
            <person name="Okumura C.Y."/>
            <person name="Schneider R."/>
            <person name="Smith A.J."/>
            <person name="Vanacova S."/>
            <person name="Villalvazo M."/>
            <person name="Haas B.J."/>
            <person name="Pertea M."/>
            <person name="Feldblyum T.V."/>
            <person name="Utterback T.R."/>
            <person name="Shu C.L."/>
            <person name="Osoegawa K."/>
            <person name="de Jong P.J."/>
            <person name="Hrdy I."/>
            <person name="Horvathova L."/>
            <person name="Zubacova Z."/>
            <person name="Dolezal P."/>
            <person name="Malik S.B."/>
            <person name="Logsdon J.M. Jr."/>
            <person name="Henze K."/>
            <person name="Gupta A."/>
            <person name="Wang C.C."/>
            <person name="Dunne R.L."/>
            <person name="Upcroft J.A."/>
            <person name="Upcroft P."/>
            <person name="White O."/>
            <person name="Salzberg S.L."/>
            <person name="Tang P."/>
            <person name="Chiu C.-H."/>
            <person name="Lee Y.-S."/>
            <person name="Embley T.M."/>
            <person name="Coombs G.H."/>
            <person name="Mottram J.C."/>
            <person name="Tachezy J."/>
            <person name="Fraser-Liggett C.M."/>
            <person name="Johnson P.J."/>
        </authorList>
    </citation>
    <scope>NUCLEOTIDE SEQUENCE [LARGE SCALE GENOMIC DNA]</scope>
    <source>
        <strain evidence="8">G3</strain>
    </source>
</reference>
<dbReference type="Gene3D" id="1.10.510.10">
    <property type="entry name" value="Transferase(Phosphotransferase) domain 1"/>
    <property type="match status" value="1"/>
</dbReference>
<dbReference type="PROSITE" id="PS00107">
    <property type="entry name" value="PROTEIN_KINASE_ATP"/>
    <property type="match status" value="1"/>
</dbReference>
<dbReference type="PROSITE" id="PS50011">
    <property type="entry name" value="PROTEIN_KINASE_DOM"/>
    <property type="match status" value="1"/>
</dbReference>
<organism evidence="8 9">
    <name type="scientific">Trichomonas vaginalis (strain ATCC PRA-98 / G3)</name>
    <dbReference type="NCBI Taxonomy" id="412133"/>
    <lineage>
        <taxon>Eukaryota</taxon>
        <taxon>Metamonada</taxon>
        <taxon>Parabasalia</taxon>
        <taxon>Trichomonadida</taxon>
        <taxon>Trichomonadidae</taxon>
        <taxon>Trichomonas</taxon>
    </lineage>
</organism>
<feature type="domain" description="Protein kinase" evidence="7">
    <location>
        <begin position="21"/>
        <end position="273"/>
    </location>
</feature>
<dbReference type="RefSeq" id="XP_001302659.1">
    <property type="nucleotide sequence ID" value="XM_001302658.1"/>
</dbReference>
<dbReference type="GO" id="GO:0005524">
    <property type="term" value="F:ATP binding"/>
    <property type="evidence" value="ECO:0007669"/>
    <property type="project" value="UniProtKB-UniRule"/>
</dbReference>